<accession>A0A9P4K693</accession>
<evidence type="ECO:0000256" key="1">
    <source>
        <dbReference type="SAM" id="MobiDB-lite"/>
    </source>
</evidence>
<feature type="region of interest" description="Disordered" evidence="1">
    <location>
        <begin position="374"/>
        <end position="455"/>
    </location>
</feature>
<feature type="transmembrane region" description="Helical" evidence="2">
    <location>
        <begin position="83"/>
        <end position="106"/>
    </location>
</feature>
<keyword evidence="2" id="KW-1133">Transmembrane helix</keyword>
<evidence type="ECO:0000313" key="3">
    <source>
        <dbReference type="EMBL" id="KAF2262898.1"/>
    </source>
</evidence>
<dbReference type="OrthoDB" id="5431149at2759"/>
<protein>
    <submittedName>
        <fullName evidence="3">Uncharacterized protein</fullName>
    </submittedName>
</protein>
<feature type="transmembrane region" description="Helical" evidence="2">
    <location>
        <begin position="9"/>
        <end position="29"/>
    </location>
</feature>
<feature type="transmembrane region" description="Helical" evidence="2">
    <location>
        <begin position="126"/>
        <end position="149"/>
    </location>
</feature>
<feature type="region of interest" description="Disordered" evidence="1">
    <location>
        <begin position="155"/>
        <end position="175"/>
    </location>
</feature>
<feature type="compositionally biased region" description="Low complexity" evidence="1">
    <location>
        <begin position="433"/>
        <end position="442"/>
    </location>
</feature>
<feature type="compositionally biased region" description="Polar residues" evidence="1">
    <location>
        <begin position="382"/>
        <end position="400"/>
    </location>
</feature>
<keyword evidence="2" id="KW-0812">Transmembrane</keyword>
<feature type="transmembrane region" description="Helical" evidence="2">
    <location>
        <begin position="41"/>
        <end position="62"/>
    </location>
</feature>
<dbReference type="Proteomes" id="UP000800093">
    <property type="component" value="Unassembled WGS sequence"/>
</dbReference>
<name>A0A9P4K693_9PLEO</name>
<keyword evidence="4" id="KW-1185">Reference proteome</keyword>
<organism evidence="3 4">
    <name type="scientific">Lojkania enalia</name>
    <dbReference type="NCBI Taxonomy" id="147567"/>
    <lineage>
        <taxon>Eukaryota</taxon>
        <taxon>Fungi</taxon>
        <taxon>Dikarya</taxon>
        <taxon>Ascomycota</taxon>
        <taxon>Pezizomycotina</taxon>
        <taxon>Dothideomycetes</taxon>
        <taxon>Pleosporomycetidae</taxon>
        <taxon>Pleosporales</taxon>
        <taxon>Pleosporales incertae sedis</taxon>
        <taxon>Lojkania</taxon>
    </lineage>
</organism>
<dbReference type="EMBL" id="ML986634">
    <property type="protein sequence ID" value="KAF2262898.1"/>
    <property type="molecule type" value="Genomic_DNA"/>
</dbReference>
<feature type="region of interest" description="Disordered" evidence="1">
    <location>
        <begin position="274"/>
        <end position="336"/>
    </location>
</feature>
<comment type="caution">
    <text evidence="3">The sequence shown here is derived from an EMBL/GenBank/DDBJ whole genome shotgun (WGS) entry which is preliminary data.</text>
</comment>
<proteinExistence type="predicted"/>
<gene>
    <name evidence="3" type="ORF">CC78DRAFT_294437</name>
</gene>
<sequence>MSPSLRSSLSVIGVVAWSITAAVTVFSILDATSLSTAHISFADLLIASSVFDVLGLCSIILFSIQYAWKNDGVVKKSTLGKRILALSCTLISAVALVLTLVALVTIKKKSIEVSSATLRVGVNNPVDWLTVQFVLWALACFGQIILYSAPLERNPNKGRHSSFPDSAPRDSVMSEVRNSNQMSSLHILEPIQPASPLAALPSPTFSARSSQSLRSWRESLQNVVRPVTSRSRLINRPSFYRDGSIYSEHSIDNLSQSDGFDSWDTSSVDRQTRDAVLQTGPSRGTALEPIPGSRPASPARALDGPFPETDGSESPSLAMPPKLFSPDTSRPPSPAVSEAHIHPLFRAESPVPPPVATPGTSIVASPLSNKMIACPSRPYSRMRSNSRAGSPSPLVHSQSFLRDRAVSPQRSLRSPSPPSREMTPPIPDFVLNSSPRSSFGSNSRRKVNLQLDIGR</sequence>
<reference evidence="4" key="1">
    <citation type="journal article" date="2020" name="Stud. Mycol.">
        <title>101 Dothideomycetes genomes: A test case for predicting lifestyles and emergence of pathogens.</title>
        <authorList>
            <person name="Haridas S."/>
            <person name="Albert R."/>
            <person name="Binder M."/>
            <person name="Bloem J."/>
            <person name="LaButti K."/>
            <person name="Salamov A."/>
            <person name="Andreopoulos B."/>
            <person name="Baker S."/>
            <person name="Barry K."/>
            <person name="Bills G."/>
            <person name="Bluhm B."/>
            <person name="Cannon C."/>
            <person name="Castanera R."/>
            <person name="Culley D."/>
            <person name="Daum C."/>
            <person name="Ezra D."/>
            <person name="Gonzalez J."/>
            <person name="Henrissat B."/>
            <person name="Kuo A."/>
            <person name="Liang C."/>
            <person name="Lipzen A."/>
            <person name="Lutzoni F."/>
            <person name="Magnuson J."/>
            <person name="Mondo S."/>
            <person name="Nolan M."/>
            <person name="Ohm R."/>
            <person name="Pangilinan J."/>
            <person name="Park H.-J."/>
            <person name="Ramirez L."/>
            <person name="Alfaro M."/>
            <person name="Sun H."/>
            <person name="Tritt A."/>
            <person name="Yoshinaga Y."/>
            <person name="Zwiers L.-H."/>
            <person name="Turgeon B."/>
            <person name="Goodwin S."/>
            <person name="Spatafora J."/>
            <person name="Crous P."/>
            <person name="Grigoriev I."/>
        </authorList>
    </citation>
    <scope>NUCLEOTIDE SEQUENCE [LARGE SCALE GENOMIC DNA]</scope>
    <source>
        <strain evidence="4">CBS 304.66</strain>
    </source>
</reference>
<keyword evidence="2" id="KW-0472">Membrane</keyword>
<evidence type="ECO:0000313" key="4">
    <source>
        <dbReference type="Proteomes" id="UP000800093"/>
    </source>
</evidence>
<dbReference type="AlphaFoldDB" id="A0A9P4K693"/>
<evidence type="ECO:0000256" key="2">
    <source>
        <dbReference type="SAM" id="Phobius"/>
    </source>
</evidence>